<evidence type="ECO:0000313" key="17">
    <source>
        <dbReference type="EMBL" id="RLN33137.1"/>
    </source>
</evidence>
<dbReference type="AlphaFoldDB" id="A0A3L6T6R8"/>
<protein>
    <recommendedName>
        <fullName evidence="14">Peroxidase</fullName>
        <ecNumber evidence="14">1.11.1.7</ecNumber>
    </recommendedName>
</protein>
<dbReference type="GO" id="GO:0005576">
    <property type="term" value="C:extracellular region"/>
    <property type="evidence" value="ECO:0007669"/>
    <property type="project" value="UniProtKB-SubCell"/>
</dbReference>
<reference evidence="18" key="1">
    <citation type="journal article" date="2019" name="Nat. Commun.">
        <title>The genome of broomcorn millet.</title>
        <authorList>
            <person name="Zou C."/>
            <person name="Miki D."/>
            <person name="Li D."/>
            <person name="Tang Q."/>
            <person name="Xiao L."/>
            <person name="Rajput S."/>
            <person name="Deng P."/>
            <person name="Jia W."/>
            <person name="Huang R."/>
            <person name="Zhang M."/>
            <person name="Sun Y."/>
            <person name="Hu J."/>
            <person name="Fu X."/>
            <person name="Schnable P.S."/>
            <person name="Li F."/>
            <person name="Zhang H."/>
            <person name="Feng B."/>
            <person name="Zhu X."/>
            <person name="Liu R."/>
            <person name="Schnable J.C."/>
            <person name="Zhu J.-K."/>
            <person name="Zhang H."/>
        </authorList>
    </citation>
    <scope>NUCLEOTIDE SEQUENCE [LARGE SCALE GENOMIC DNA]</scope>
</reference>
<keyword evidence="5 11" id="KW-0479">Metal-binding</keyword>
<keyword evidence="8 14" id="KW-0408">Iron</keyword>
<comment type="catalytic activity">
    <reaction evidence="1 14">
        <text>2 a phenolic donor + H2O2 = 2 a phenolic radical donor + 2 H2O</text>
        <dbReference type="Rhea" id="RHEA:56136"/>
        <dbReference type="ChEBI" id="CHEBI:15377"/>
        <dbReference type="ChEBI" id="CHEBI:16240"/>
        <dbReference type="ChEBI" id="CHEBI:139520"/>
        <dbReference type="ChEBI" id="CHEBI:139521"/>
        <dbReference type="EC" id="1.11.1.7"/>
    </reaction>
</comment>
<evidence type="ECO:0000256" key="12">
    <source>
        <dbReference type="PIRSR" id="PIRSR600823-4"/>
    </source>
</evidence>
<dbReference type="Gene3D" id="1.10.520.10">
    <property type="match status" value="1"/>
</dbReference>
<dbReference type="GO" id="GO:0020037">
    <property type="term" value="F:heme binding"/>
    <property type="evidence" value="ECO:0007669"/>
    <property type="project" value="UniProtKB-UniRule"/>
</dbReference>
<evidence type="ECO:0000256" key="3">
    <source>
        <dbReference type="ARBA" id="ARBA00022559"/>
    </source>
</evidence>
<dbReference type="PRINTS" id="PR00458">
    <property type="entry name" value="PEROXIDASE"/>
</dbReference>
<dbReference type="GO" id="GO:0006979">
    <property type="term" value="P:response to oxidative stress"/>
    <property type="evidence" value="ECO:0007669"/>
    <property type="project" value="UniProtKB-UniRule"/>
</dbReference>
<keyword evidence="13" id="KW-1015">Disulfide bond</keyword>
<comment type="similarity">
    <text evidence="14">Belongs to the peroxidase family. Classical plant (class III) peroxidase subfamily.</text>
</comment>
<dbReference type="EC" id="1.11.1.7" evidence="14"/>
<evidence type="ECO:0000259" key="16">
    <source>
        <dbReference type="PROSITE" id="PS50873"/>
    </source>
</evidence>
<feature type="binding site" evidence="11">
    <location>
        <position position="224"/>
    </location>
    <ligand>
        <name>Ca(2+)</name>
        <dbReference type="ChEBI" id="CHEBI:29108"/>
        <label>1</label>
    </ligand>
</feature>
<dbReference type="OrthoDB" id="603390at2759"/>
<feature type="region of interest" description="Disordered" evidence="15">
    <location>
        <begin position="52"/>
        <end position="174"/>
    </location>
</feature>
<comment type="function">
    <text evidence="14">Removal of H(2)O(2), oxidation of toxic reductants, biosynthesis and degradation of lignin, suberization, auxin catabolism, response to environmental stresses such as wounding, pathogen attack and oxidative stress.</text>
</comment>
<feature type="compositionally biased region" description="Pro residues" evidence="15">
    <location>
        <begin position="97"/>
        <end position="168"/>
    </location>
</feature>
<evidence type="ECO:0000256" key="1">
    <source>
        <dbReference type="ARBA" id="ARBA00000189"/>
    </source>
</evidence>
<feature type="disulfide bond" evidence="13">
    <location>
        <begin position="185"/>
        <end position="266"/>
    </location>
</feature>
<evidence type="ECO:0000256" key="14">
    <source>
        <dbReference type="RuleBase" id="RU362060"/>
    </source>
</evidence>
<proteinExistence type="inferred from homology"/>
<keyword evidence="18" id="KW-1185">Reference proteome</keyword>
<keyword evidence="7 14" id="KW-0560">Oxidoreductase</keyword>
<feature type="binding site" evidence="11">
    <location>
        <position position="226"/>
    </location>
    <ligand>
        <name>Ca(2+)</name>
        <dbReference type="ChEBI" id="CHEBI:29108"/>
        <label>1</label>
    </ligand>
</feature>
<dbReference type="STRING" id="4540.A0A3L6T6R8"/>
<comment type="caution">
    <text evidence="17">The sequence shown here is derived from an EMBL/GenBank/DDBJ whole genome shotgun (WGS) entry which is preliminary data.</text>
</comment>
<dbReference type="Proteomes" id="UP000275267">
    <property type="component" value="Unassembled WGS sequence"/>
</dbReference>
<feature type="disulfide bond" evidence="13">
    <location>
        <begin position="218"/>
        <end position="223"/>
    </location>
</feature>
<accession>A0A3L6T6R8</accession>
<feature type="domain" description="Plant heme peroxidase family profile" evidence="16">
    <location>
        <begin position="175"/>
        <end position="300"/>
    </location>
</feature>
<dbReference type="EMBL" id="PQIB02000002">
    <property type="protein sequence ID" value="RLN33137.1"/>
    <property type="molecule type" value="Genomic_DNA"/>
</dbReference>
<feature type="site" description="Transition state stabilizer" evidence="12">
    <location>
        <position position="212"/>
    </location>
</feature>
<evidence type="ECO:0000256" key="4">
    <source>
        <dbReference type="ARBA" id="ARBA00022617"/>
    </source>
</evidence>
<dbReference type="PROSITE" id="PS50873">
    <property type="entry name" value="PEROXIDASE_4"/>
    <property type="match status" value="1"/>
</dbReference>
<dbReference type="SUPFAM" id="SSF48113">
    <property type="entry name" value="Heme-dependent peroxidases"/>
    <property type="match status" value="1"/>
</dbReference>
<evidence type="ECO:0000313" key="18">
    <source>
        <dbReference type="Proteomes" id="UP000275267"/>
    </source>
</evidence>
<dbReference type="InterPro" id="IPR002016">
    <property type="entry name" value="Haem_peroxidase"/>
</dbReference>
<comment type="cofactor">
    <cofactor evidence="11 14">
        <name>Ca(2+)</name>
        <dbReference type="ChEBI" id="CHEBI:29108"/>
    </cofactor>
    <text evidence="11 14">Binds 2 calcium ions per subunit.</text>
</comment>
<keyword evidence="3 14" id="KW-0575">Peroxidase</keyword>
<organism evidence="17 18">
    <name type="scientific">Panicum miliaceum</name>
    <name type="common">Proso millet</name>
    <name type="synonym">Broomcorn millet</name>
    <dbReference type="NCBI Taxonomy" id="4540"/>
    <lineage>
        <taxon>Eukaryota</taxon>
        <taxon>Viridiplantae</taxon>
        <taxon>Streptophyta</taxon>
        <taxon>Embryophyta</taxon>
        <taxon>Tracheophyta</taxon>
        <taxon>Spermatophyta</taxon>
        <taxon>Magnoliopsida</taxon>
        <taxon>Liliopsida</taxon>
        <taxon>Poales</taxon>
        <taxon>Poaceae</taxon>
        <taxon>PACMAD clade</taxon>
        <taxon>Panicoideae</taxon>
        <taxon>Panicodae</taxon>
        <taxon>Paniceae</taxon>
        <taxon>Panicinae</taxon>
        <taxon>Panicum</taxon>
        <taxon>Panicum sect. Panicum</taxon>
    </lineage>
</organism>
<evidence type="ECO:0000256" key="8">
    <source>
        <dbReference type="ARBA" id="ARBA00023004"/>
    </source>
</evidence>
<evidence type="ECO:0000256" key="10">
    <source>
        <dbReference type="PIRSR" id="PIRSR600823-1"/>
    </source>
</evidence>
<evidence type="ECO:0000256" key="6">
    <source>
        <dbReference type="ARBA" id="ARBA00022837"/>
    </source>
</evidence>
<dbReference type="InterPro" id="IPR010255">
    <property type="entry name" value="Haem_peroxidase_sf"/>
</dbReference>
<dbReference type="InterPro" id="IPR000823">
    <property type="entry name" value="Peroxidase_pln"/>
</dbReference>
<feature type="binding site" evidence="11">
    <location>
        <position position="217"/>
    </location>
    <ligand>
        <name>Ca(2+)</name>
        <dbReference type="ChEBI" id="CHEBI:29108"/>
        <label>1</label>
    </ligand>
</feature>
<comment type="cofactor">
    <cofactor evidence="14">
        <name>heme b</name>
        <dbReference type="ChEBI" id="CHEBI:60344"/>
    </cofactor>
    <text evidence="14">Binds 1 heme b (iron(II)-protoporphyrin IX) group per subunit.</text>
</comment>
<evidence type="ECO:0000256" key="15">
    <source>
        <dbReference type="SAM" id="MobiDB-lite"/>
    </source>
</evidence>
<feature type="binding site" evidence="11">
    <location>
        <position position="239"/>
    </location>
    <ligand>
        <name>Ca(2+)</name>
        <dbReference type="ChEBI" id="CHEBI:29108"/>
        <label>1</label>
    </ligand>
</feature>
<evidence type="ECO:0000256" key="11">
    <source>
        <dbReference type="PIRSR" id="PIRSR600823-3"/>
    </source>
</evidence>
<keyword evidence="4 14" id="KW-0349">Heme</keyword>
<dbReference type="PRINTS" id="PR00461">
    <property type="entry name" value="PLPEROXIDASE"/>
</dbReference>
<evidence type="ECO:0000256" key="9">
    <source>
        <dbReference type="ARBA" id="ARBA00023324"/>
    </source>
</evidence>
<keyword evidence="6 11" id="KW-0106">Calcium</keyword>
<dbReference type="GO" id="GO:0046872">
    <property type="term" value="F:metal ion binding"/>
    <property type="evidence" value="ECO:0007669"/>
    <property type="project" value="UniProtKB-UniRule"/>
</dbReference>
<feature type="compositionally biased region" description="Pro residues" evidence="15">
    <location>
        <begin position="66"/>
        <end position="83"/>
    </location>
</feature>
<keyword evidence="14" id="KW-0964">Secreted</keyword>
<dbReference type="Pfam" id="PF00141">
    <property type="entry name" value="peroxidase"/>
    <property type="match status" value="1"/>
</dbReference>
<evidence type="ECO:0000256" key="5">
    <source>
        <dbReference type="ARBA" id="ARBA00022723"/>
    </source>
</evidence>
<gene>
    <name evidence="17" type="ORF">C2845_PM03G14120</name>
</gene>
<name>A0A3L6T6R8_PANMI</name>
<evidence type="ECO:0000256" key="13">
    <source>
        <dbReference type="PIRSR" id="PIRSR600823-5"/>
    </source>
</evidence>
<feature type="active site" description="Proton acceptor" evidence="10">
    <location>
        <position position="216"/>
    </location>
</feature>
<sequence>MATTLRLTVPASFSLASKSIKARRMMAATLTVLITVLALLGSVSCHAGYRGGNPAPAPQQSAYPPSTLPPHIYPPKNLNPPPSVSSRPPTYASTSPGSPPPVIPKPSTYPPTSQPPTSSSPPPPMIAPEPPTYPPTSSNPPPVISPQPPTYPPSIPSPPPPLPSPPPSSDDAGKKLKVGYYENKCGGHVDVEAIVRKHVSGFDAGVKAGIIRLFFHDCFIRGCDASILLDPTGDNPRPEKLGIPNFPSLRGYEVIDAAKAELEAACPGTVSCADVVAFTARDASYFLSGSGVDFAMPARR</sequence>
<dbReference type="PANTHER" id="PTHR31235">
    <property type="entry name" value="PEROXIDASE 25-RELATED"/>
    <property type="match status" value="1"/>
</dbReference>
<evidence type="ECO:0000256" key="2">
    <source>
        <dbReference type="ARBA" id="ARBA00004613"/>
    </source>
</evidence>
<evidence type="ECO:0000256" key="7">
    <source>
        <dbReference type="ARBA" id="ARBA00023002"/>
    </source>
</evidence>
<comment type="subcellular location">
    <subcellularLocation>
        <location evidence="2 14">Secreted</location>
    </subcellularLocation>
</comment>
<dbReference type="GO" id="GO:0140825">
    <property type="term" value="F:lactoperoxidase activity"/>
    <property type="evidence" value="ECO:0007669"/>
    <property type="project" value="UniProtKB-EC"/>
</dbReference>
<feature type="binding site" evidence="11">
    <location>
        <position position="222"/>
    </location>
    <ligand>
        <name>Ca(2+)</name>
        <dbReference type="ChEBI" id="CHEBI:29108"/>
        <label>1</label>
    </ligand>
</feature>
<dbReference type="GO" id="GO:0042744">
    <property type="term" value="P:hydrogen peroxide catabolic process"/>
    <property type="evidence" value="ECO:0007669"/>
    <property type="project" value="UniProtKB-KW"/>
</dbReference>
<keyword evidence="9 14" id="KW-0376">Hydrogen peroxide</keyword>